<evidence type="ECO:0000256" key="1">
    <source>
        <dbReference type="ARBA" id="ARBA00022475"/>
    </source>
</evidence>
<dbReference type="Gene3D" id="3.30.2010.10">
    <property type="entry name" value="Metalloproteases ('zincins'), catalytic domain"/>
    <property type="match status" value="1"/>
</dbReference>
<dbReference type="GO" id="GO:0046872">
    <property type="term" value="F:metal ion binding"/>
    <property type="evidence" value="ECO:0007669"/>
    <property type="project" value="UniProtKB-KW"/>
</dbReference>
<feature type="domain" description="Peptidase M48" evidence="11">
    <location>
        <begin position="65"/>
        <end position="265"/>
    </location>
</feature>
<evidence type="ECO:0000259" key="11">
    <source>
        <dbReference type="Pfam" id="PF01435"/>
    </source>
</evidence>
<keyword evidence="5 10" id="KW-0378">Hydrolase</keyword>
<dbReference type="GO" id="GO:0006508">
    <property type="term" value="P:proteolysis"/>
    <property type="evidence" value="ECO:0007669"/>
    <property type="project" value="UniProtKB-KW"/>
</dbReference>
<accession>A0A1U7HG98</accession>
<evidence type="ECO:0000256" key="7">
    <source>
        <dbReference type="ARBA" id="ARBA00022989"/>
    </source>
</evidence>
<dbReference type="InterPro" id="IPR001915">
    <property type="entry name" value="Peptidase_M48"/>
</dbReference>
<organism evidence="12 13">
    <name type="scientific">Hydrococcus rivularis NIES-593</name>
    <dbReference type="NCBI Taxonomy" id="1921803"/>
    <lineage>
        <taxon>Bacteria</taxon>
        <taxon>Bacillati</taxon>
        <taxon>Cyanobacteriota</taxon>
        <taxon>Cyanophyceae</taxon>
        <taxon>Pleurocapsales</taxon>
        <taxon>Hydrococcaceae</taxon>
        <taxon>Hydrococcus</taxon>
    </lineage>
</organism>
<gene>
    <name evidence="12" type="ORF">NIES593_12315</name>
</gene>
<comment type="similarity">
    <text evidence="10">Belongs to the peptidase M48 family.</text>
</comment>
<keyword evidence="2 10" id="KW-0645">Protease</keyword>
<evidence type="ECO:0000256" key="5">
    <source>
        <dbReference type="ARBA" id="ARBA00022801"/>
    </source>
</evidence>
<evidence type="ECO:0000313" key="12">
    <source>
        <dbReference type="EMBL" id="OKH22571.1"/>
    </source>
</evidence>
<dbReference type="Pfam" id="PF01435">
    <property type="entry name" value="Peptidase_M48"/>
    <property type="match status" value="1"/>
</dbReference>
<evidence type="ECO:0000256" key="3">
    <source>
        <dbReference type="ARBA" id="ARBA00022692"/>
    </source>
</evidence>
<name>A0A1U7HG98_9CYAN</name>
<evidence type="ECO:0000256" key="4">
    <source>
        <dbReference type="ARBA" id="ARBA00022723"/>
    </source>
</evidence>
<comment type="caution">
    <text evidence="12">The sequence shown here is derived from an EMBL/GenBank/DDBJ whole genome shotgun (WGS) entry which is preliminary data.</text>
</comment>
<dbReference type="Proteomes" id="UP000186868">
    <property type="component" value="Unassembled WGS sequence"/>
</dbReference>
<comment type="cofactor">
    <cofactor evidence="10">
        <name>Zn(2+)</name>
        <dbReference type="ChEBI" id="CHEBI:29105"/>
    </cofactor>
    <text evidence="10">Binds 1 zinc ion per subunit.</text>
</comment>
<dbReference type="PANTHER" id="PTHR43221">
    <property type="entry name" value="PROTEASE HTPX"/>
    <property type="match status" value="1"/>
</dbReference>
<keyword evidence="8 10" id="KW-0482">Metalloprotease</keyword>
<keyword evidence="6 10" id="KW-0862">Zinc</keyword>
<dbReference type="GO" id="GO:0004222">
    <property type="term" value="F:metalloendopeptidase activity"/>
    <property type="evidence" value="ECO:0007669"/>
    <property type="project" value="InterPro"/>
</dbReference>
<dbReference type="CDD" id="cd07325">
    <property type="entry name" value="M48_Ste24p_like"/>
    <property type="match status" value="1"/>
</dbReference>
<keyword evidence="3" id="KW-0812">Transmembrane</keyword>
<evidence type="ECO:0000256" key="6">
    <source>
        <dbReference type="ARBA" id="ARBA00022833"/>
    </source>
</evidence>
<keyword evidence="13" id="KW-1185">Reference proteome</keyword>
<keyword evidence="7" id="KW-1133">Transmembrane helix</keyword>
<dbReference type="InterPro" id="IPR050083">
    <property type="entry name" value="HtpX_protease"/>
</dbReference>
<keyword evidence="1" id="KW-1003">Cell membrane</keyword>
<dbReference type="EMBL" id="MRCB01000013">
    <property type="protein sequence ID" value="OKH22571.1"/>
    <property type="molecule type" value="Genomic_DNA"/>
</dbReference>
<evidence type="ECO:0000256" key="2">
    <source>
        <dbReference type="ARBA" id="ARBA00022670"/>
    </source>
</evidence>
<evidence type="ECO:0000313" key="13">
    <source>
        <dbReference type="Proteomes" id="UP000186868"/>
    </source>
</evidence>
<dbReference type="PANTHER" id="PTHR43221:SF3">
    <property type="entry name" value="SLL1280 PROTEIN"/>
    <property type="match status" value="1"/>
</dbReference>
<dbReference type="OrthoDB" id="9810445at2"/>
<keyword evidence="4" id="KW-0479">Metal-binding</keyword>
<protein>
    <submittedName>
        <fullName evidence="12">Peptidase M48</fullName>
    </submittedName>
</protein>
<dbReference type="RefSeq" id="WP_073599867.1">
    <property type="nucleotide sequence ID" value="NZ_MRCB01000013.1"/>
</dbReference>
<reference evidence="12 13" key="1">
    <citation type="submission" date="2016-11" db="EMBL/GenBank/DDBJ databases">
        <title>Draft Genome Sequences of Nine Cyanobacterial Strains from Diverse Habitats.</title>
        <authorList>
            <person name="Zhu T."/>
            <person name="Hou S."/>
            <person name="Lu X."/>
            <person name="Hess W.R."/>
        </authorList>
    </citation>
    <scope>NUCLEOTIDE SEQUENCE [LARGE SCALE GENOMIC DNA]</scope>
    <source>
        <strain evidence="12 13">NIES-593</strain>
    </source>
</reference>
<evidence type="ECO:0000256" key="8">
    <source>
        <dbReference type="ARBA" id="ARBA00023049"/>
    </source>
</evidence>
<evidence type="ECO:0000256" key="10">
    <source>
        <dbReference type="RuleBase" id="RU003983"/>
    </source>
</evidence>
<proteinExistence type="inferred from homology"/>
<sequence length="326" mass="37481">MPTYPGLSSEAFKHPLDRQAEETLRSVPGFDLVAKSFVEYFYERPQLIYLMGNNIKVGPRQYSTLYGIFRECVRDLDIHPEPILYVNQNPFVNSYALGHEQPYIVINTELLDLLDEAEIRTVIAHELGHIKCDHTLLIQMAIWAMGAASLLGELTFGLGNLISTGLIYAFYEWRRKAELSADRAAMLVMDDLKPIMQTMMKLAGGSQKFGHECSLDEFIRQADSYQELDRESLNQLYKFLIYNGGNSAFLTHPFPVERLHYLRDWANSTEYQQIRHGNYQRVGAEGAIDVKAKESPNKEEVDALRRQIEQLQAEIDRIRSQKRSPE</sequence>
<keyword evidence="9" id="KW-0472">Membrane</keyword>
<dbReference type="AlphaFoldDB" id="A0A1U7HG98"/>
<dbReference type="STRING" id="1921803.NIES593_12315"/>
<evidence type="ECO:0000256" key="9">
    <source>
        <dbReference type="ARBA" id="ARBA00023136"/>
    </source>
</evidence>